<dbReference type="InterPro" id="IPR013751">
    <property type="entry name" value="ACP_syn_III_N"/>
</dbReference>
<dbReference type="GO" id="GO:0044550">
    <property type="term" value="P:secondary metabolite biosynthetic process"/>
    <property type="evidence" value="ECO:0007669"/>
    <property type="project" value="TreeGrafter"/>
</dbReference>
<dbReference type="Pfam" id="PF08545">
    <property type="entry name" value="ACP_syn_III"/>
    <property type="match status" value="1"/>
</dbReference>
<dbReference type="InterPro" id="IPR016039">
    <property type="entry name" value="Thiolase-like"/>
</dbReference>
<dbReference type="Pfam" id="PF01796">
    <property type="entry name" value="OB_ChsH2_C"/>
    <property type="match status" value="1"/>
</dbReference>
<dbReference type="PIR" id="A69254">
    <property type="entry name" value="A69254"/>
</dbReference>
<reference evidence="5 6" key="1">
    <citation type="journal article" date="1997" name="Nature">
        <title>The complete genome sequence of the hyperthermophilic, sulphate-reducing archaeon Archaeoglobus fulgidus.</title>
        <authorList>
            <person name="Klenk H.P."/>
            <person name="Clayton R.A."/>
            <person name="Tomb J."/>
            <person name="White O."/>
            <person name="Nelson K.E."/>
            <person name="Ketchum K.A."/>
            <person name="Dodson R.J."/>
            <person name="Gwinn M."/>
            <person name="Hickey E.K."/>
            <person name="Peterson J.D."/>
            <person name="Richardson D.L."/>
            <person name="Kerlavage A.R."/>
            <person name="Graham D.E."/>
            <person name="Kyrpides N.C."/>
            <person name="Fleischmann R.D."/>
            <person name="Quackenbush J."/>
            <person name="Lee N.H."/>
            <person name="Sutton G.G."/>
            <person name="Gill S."/>
            <person name="Kirkness E.F."/>
            <person name="Dougherty B.A."/>
            <person name="McKenney K."/>
            <person name="Adams M.D."/>
            <person name="Loftus B."/>
            <person name="Peterson S."/>
            <person name="Reich C.I."/>
            <person name="McNeil L.K."/>
            <person name="Badger J.H."/>
            <person name="Glodek A."/>
            <person name="Zhou L."/>
            <person name="Overbeek R."/>
            <person name="Gocayne J.D."/>
            <person name="Weidman J.F."/>
            <person name="McDonald L."/>
            <person name="Utterback T."/>
            <person name="Cotton M.D."/>
            <person name="Spriggs T."/>
            <person name="Artiach P."/>
            <person name="Kaine B.P."/>
            <person name="Sykes S.M."/>
            <person name="Sadow P.W."/>
            <person name="D'Andrea K.P."/>
            <person name="Bowman C."/>
            <person name="Fujii C."/>
            <person name="Garland S.A."/>
            <person name="Mason T.M."/>
            <person name="Olsen G.J."/>
            <person name="Fraser C.M."/>
            <person name="Smith H.O."/>
            <person name="Woese C.R."/>
            <person name="Venter J.C."/>
        </authorList>
    </citation>
    <scope>NUCLEOTIDE SEQUENCE [LARGE SCALE GENOMIC DNA]</scope>
    <source>
        <strain evidence="6">ATCC 49558 / DSM 4304 / JCM 9628 / NBRC 100126 / VC-16</strain>
    </source>
</reference>
<dbReference type="SMR" id="O30202"/>
<name>O30202_ARCFU</name>
<evidence type="ECO:0000313" key="6">
    <source>
        <dbReference type="Proteomes" id="UP000002199"/>
    </source>
</evidence>
<evidence type="ECO:0000259" key="4">
    <source>
        <dbReference type="Pfam" id="PF12172"/>
    </source>
</evidence>
<evidence type="ECO:0000256" key="1">
    <source>
        <dbReference type="ARBA" id="ARBA00023229"/>
    </source>
</evidence>
<dbReference type="AlphaFoldDB" id="O30202"/>
<dbReference type="KEGG" id="afu:AF_0033"/>
<dbReference type="Pfam" id="PF12172">
    <property type="entry name" value="zf-ChsH2"/>
    <property type="match status" value="1"/>
</dbReference>
<dbReference type="GO" id="GO:0004315">
    <property type="term" value="F:3-oxoacyl-[acyl-carrier-protein] synthase activity"/>
    <property type="evidence" value="ECO:0007669"/>
    <property type="project" value="InterPro"/>
</dbReference>
<organism evidence="5 6">
    <name type="scientific">Archaeoglobus fulgidus (strain ATCC 49558 / DSM 4304 / JCM 9628 / NBRC 100126 / VC-16)</name>
    <dbReference type="NCBI Taxonomy" id="224325"/>
    <lineage>
        <taxon>Archaea</taxon>
        <taxon>Methanobacteriati</taxon>
        <taxon>Methanobacteriota</taxon>
        <taxon>Archaeoglobi</taxon>
        <taxon>Archaeoglobales</taxon>
        <taxon>Archaeoglobaceae</taxon>
        <taxon>Archaeoglobus</taxon>
    </lineage>
</organism>
<keyword evidence="1" id="KW-0414">Isoprene biosynthesis</keyword>
<dbReference type="SUPFAM" id="SSF50249">
    <property type="entry name" value="Nucleic acid-binding proteins"/>
    <property type="match status" value="1"/>
</dbReference>
<dbReference type="PhylomeDB" id="O30202"/>
<dbReference type="PANTHER" id="PTHR34069">
    <property type="entry name" value="3-OXOACYL-[ACYL-CARRIER-PROTEIN] SYNTHASE 3"/>
    <property type="match status" value="1"/>
</dbReference>
<dbReference type="SUPFAM" id="SSF53901">
    <property type="entry name" value="Thiolase-like"/>
    <property type="match status" value="2"/>
</dbReference>
<dbReference type="EnsemblBacteria" id="AAB91195">
    <property type="protein sequence ID" value="AAB91195"/>
    <property type="gene ID" value="AF_0033"/>
</dbReference>
<sequence length="467" mass="51492">MLKMKNNGGGCLAYISDCSVYLPVWKLKRDEISKETGMPSMGGERAVAHWDEDSITMAVEAARKFDGAFDAVIFASSSPPFRIKQCASFIASALDLPDSTFTMDITDTMRAATDALITANEFVDSGRFSRVLVVAGDKIPTKPGTLYEQLYGDAAAAVVVEKEGGAKILGYSTSTKPLPGSWMLADDDTVRDYDMRVDARYGYAASVQKAAMPLFAKLGLSPADIDRIVASAPDPKSYQGLLKAVGARPEEFYFDSVGIAGSAHPLLLLATQLEREGRILLGGYGEGADVIAVEIEQAMDSNMGRMLESRKEISYGDYLFNRGFVGVRDAPDRPSLTKFWRDEKSIIRFYGMKCKSCGTVSYPISRCCIECGAKDNYEEVRLGERGKIYTFTIDYLVMPGNYAGDGVHPHFIAVVDLDGGGRVLFELTDTLRDFSGVECDAEVERTFRLLFEKNRFRYYGWKARLPR</sequence>
<evidence type="ECO:0000259" key="3">
    <source>
        <dbReference type="Pfam" id="PF08545"/>
    </source>
</evidence>
<feature type="domain" description="ChsH2 C-terminal OB-fold" evidence="2">
    <location>
        <begin position="379"/>
        <end position="448"/>
    </location>
</feature>
<dbReference type="eggNOG" id="arCOG01767">
    <property type="taxonomic scope" value="Archaea"/>
</dbReference>
<feature type="domain" description="Beta-ketoacyl-[acyl-carrier-protein] synthase III N-terminal" evidence="3">
    <location>
        <begin position="103"/>
        <end position="176"/>
    </location>
</feature>
<dbReference type="InterPro" id="IPR012340">
    <property type="entry name" value="NA-bd_OB-fold"/>
</dbReference>
<evidence type="ECO:0000313" key="5">
    <source>
        <dbReference type="EMBL" id="AAB91195.1"/>
    </source>
</evidence>
<evidence type="ECO:0000259" key="2">
    <source>
        <dbReference type="Pfam" id="PF01796"/>
    </source>
</evidence>
<dbReference type="GO" id="GO:0008299">
    <property type="term" value="P:isoprenoid biosynthetic process"/>
    <property type="evidence" value="ECO:0007669"/>
    <property type="project" value="UniProtKB-KW"/>
</dbReference>
<dbReference type="CDD" id="cd00827">
    <property type="entry name" value="init_cond_enzymes"/>
    <property type="match status" value="1"/>
</dbReference>
<protein>
    <submittedName>
        <fullName evidence="5">Acyl carrier protein synthase (AcaA-1)</fullName>
    </submittedName>
</protein>
<gene>
    <name evidence="5" type="ordered locus">AF_0033</name>
</gene>
<dbReference type="InterPro" id="IPR022002">
    <property type="entry name" value="ChsH2_Znr"/>
</dbReference>
<proteinExistence type="predicted"/>
<dbReference type="Proteomes" id="UP000002199">
    <property type="component" value="Chromosome"/>
</dbReference>
<dbReference type="InterPro" id="IPR002878">
    <property type="entry name" value="ChsH2_C"/>
</dbReference>
<accession>O30202</accession>
<dbReference type="PANTHER" id="PTHR34069:SF2">
    <property type="entry name" value="BETA-KETOACYL-[ACYL-CARRIER-PROTEIN] SYNTHASE III"/>
    <property type="match status" value="1"/>
</dbReference>
<dbReference type="PaxDb" id="224325-AF_0033"/>
<keyword evidence="6" id="KW-1185">Reference proteome</keyword>
<dbReference type="GO" id="GO:0006633">
    <property type="term" value="P:fatty acid biosynthetic process"/>
    <property type="evidence" value="ECO:0007669"/>
    <property type="project" value="InterPro"/>
</dbReference>
<dbReference type="EMBL" id="AE000782">
    <property type="protein sequence ID" value="AAB91195.1"/>
    <property type="molecule type" value="Genomic_DNA"/>
</dbReference>
<dbReference type="HOGENOM" id="CLU_039592_7_1_2"/>
<dbReference type="STRING" id="224325.AF_0033"/>
<dbReference type="Gene3D" id="3.40.47.10">
    <property type="match status" value="2"/>
</dbReference>
<feature type="domain" description="ChsH2 rubredoxin-like zinc ribbon" evidence="4">
    <location>
        <begin position="347"/>
        <end position="375"/>
    </location>
</feature>